<name>A0A3T0D790_9FIRM</name>
<dbReference type="SUPFAM" id="SSF51261">
    <property type="entry name" value="Duplicated hybrid motif"/>
    <property type="match status" value="1"/>
</dbReference>
<proteinExistence type="predicted"/>
<feature type="transmembrane region" description="Helical" evidence="1">
    <location>
        <begin position="20"/>
        <end position="39"/>
    </location>
</feature>
<protein>
    <submittedName>
        <fullName evidence="3">M23 family peptidase</fullName>
    </submittedName>
</protein>
<dbReference type="Gene3D" id="2.70.70.10">
    <property type="entry name" value="Glucose Permease (Domain IIA)"/>
    <property type="match status" value="1"/>
</dbReference>
<dbReference type="EMBL" id="CP034791">
    <property type="protein sequence ID" value="AZT90980.1"/>
    <property type="molecule type" value="Genomic_DNA"/>
</dbReference>
<dbReference type="InterPro" id="IPR011055">
    <property type="entry name" value="Dup_hybrid_motif"/>
</dbReference>
<organism evidence="3 4">
    <name type="scientific">Caldicellulosiruptor changbaiensis</name>
    <dbReference type="NCBI Taxonomy" id="1222016"/>
    <lineage>
        <taxon>Bacteria</taxon>
        <taxon>Bacillati</taxon>
        <taxon>Bacillota</taxon>
        <taxon>Bacillota incertae sedis</taxon>
        <taxon>Caldicellulosiruptorales</taxon>
        <taxon>Caldicellulosiruptoraceae</taxon>
        <taxon>Caldicellulosiruptor</taxon>
    </lineage>
</organism>
<dbReference type="Pfam" id="PF01551">
    <property type="entry name" value="Peptidase_M23"/>
    <property type="match status" value="1"/>
</dbReference>
<gene>
    <name evidence="3" type="ORF">ELD05_10180</name>
</gene>
<reference evidence="3 4" key="1">
    <citation type="submission" date="2018-12" db="EMBL/GenBank/DDBJ databases">
        <title>Genome sequence from the cellulolytic species, Caldicellulosiruptor changbaiensis.</title>
        <authorList>
            <person name="Blumer-Schuette S.E."/>
            <person name="Mendoza C."/>
        </authorList>
    </citation>
    <scope>NUCLEOTIDE SEQUENCE [LARGE SCALE GENOMIC DNA]</scope>
    <source>
        <strain evidence="3 4">CBS-Z</strain>
    </source>
</reference>
<feature type="domain" description="M23ase beta-sheet core" evidence="2">
    <location>
        <begin position="110"/>
        <end position="185"/>
    </location>
</feature>
<keyword evidence="4" id="KW-1185">Reference proteome</keyword>
<dbReference type="Proteomes" id="UP000282930">
    <property type="component" value="Chromosome"/>
</dbReference>
<evidence type="ECO:0000313" key="4">
    <source>
        <dbReference type="Proteomes" id="UP000282930"/>
    </source>
</evidence>
<keyword evidence="1" id="KW-0812">Transmembrane</keyword>
<dbReference type="KEGG" id="ccha:ELD05_10180"/>
<evidence type="ECO:0000256" key="1">
    <source>
        <dbReference type="SAM" id="Phobius"/>
    </source>
</evidence>
<dbReference type="RefSeq" id="WP_127352347.1">
    <property type="nucleotide sequence ID" value="NZ_CP034791.1"/>
</dbReference>
<keyword evidence="1" id="KW-1133">Transmembrane helix</keyword>
<accession>A0A3T0D790</accession>
<evidence type="ECO:0000259" key="2">
    <source>
        <dbReference type="Pfam" id="PF01551"/>
    </source>
</evidence>
<sequence length="195" mass="22605">MKRKKFTKDTSSSKNNLLVVKLFVVLAVIIFIVAFRYQYLKFENFNIEELKKYYTSDEKVYKYIEDFVRDFLKIKGATVNVYKDSSIKKEDSNTFLYPADGQIEFSQDGGYFIVVTKTTNVISPCSGTVISIKNKAGRFDTAIQDEKKVLYILENLDILSVQKGKIVKKGEVIGQKKPFELSEKDFIYFKRKEAM</sequence>
<dbReference type="AlphaFoldDB" id="A0A3T0D790"/>
<keyword evidence="1" id="KW-0472">Membrane</keyword>
<dbReference type="InterPro" id="IPR016047">
    <property type="entry name" value="M23ase_b-sheet_dom"/>
</dbReference>
<evidence type="ECO:0000313" key="3">
    <source>
        <dbReference type="EMBL" id="AZT90980.1"/>
    </source>
</evidence>